<feature type="compositionally biased region" description="Polar residues" evidence="1">
    <location>
        <begin position="120"/>
        <end position="133"/>
    </location>
</feature>
<proteinExistence type="predicted"/>
<name>A0A8S5TQJ4_9CAUD</name>
<reference evidence="2" key="1">
    <citation type="journal article" date="2021" name="Proc. Natl. Acad. Sci. U.S.A.">
        <title>A Catalog of Tens of Thousands of Viruses from Human Metagenomes Reveals Hidden Associations with Chronic Diseases.</title>
        <authorList>
            <person name="Tisza M.J."/>
            <person name="Buck C.B."/>
        </authorList>
    </citation>
    <scope>NUCLEOTIDE SEQUENCE</scope>
    <source>
        <strain evidence="2">CtbbV81</strain>
    </source>
</reference>
<dbReference type="EMBL" id="BK032878">
    <property type="protein sequence ID" value="DAF65412.1"/>
    <property type="molecule type" value="Genomic_DNA"/>
</dbReference>
<protein>
    <submittedName>
        <fullName evidence="2">Uncharacterized protein</fullName>
    </submittedName>
</protein>
<feature type="region of interest" description="Disordered" evidence="1">
    <location>
        <begin position="120"/>
        <end position="141"/>
    </location>
</feature>
<evidence type="ECO:0000313" key="2">
    <source>
        <dbReference type="EMBL" id="DAF65412.1"/>
    </source>
</evidence>
<organism evidence="2">
    <name type="scientific">Siphoviridae sp. ctbbV81</name>
    <dbReference type="NCBI Taxonomy" id="2827900"/>
    <lineage>
        <taxon>Viruses</taxon>
        <taxon>Duplodnaviria</taxon>
        <taxon>Heunggongvirae</taxon>
        <taxon>Uroviricota</taxon>
        <taxon>Caudoviricetes</taxon>
    </lineage>
</organism>
<sequence>MSCKNVCKLCSHLVISQAVAFTGGNLVITLPAGSYNNGEKYCIVIAQSIPEATTITAPVVIQIGTGTTLYPLQNRCCAQVTASGIRIRTKYATRVATSATGAVFKMLGNPACSPSNNLTAINGTAPTTDTPVTQAVRKGEL</sequence>
<evidence type="ECO:0000256" key="1">
    <source>
        <dbReference type="SAM" id="MobiDB-lite"/>
    </source>
</evidence>
<accession>A0A8S5TQJ4</accession>